<organism evidence="1 2">
    <name type="scientific">Lachnotalea glycerini</name>
    <dbReference type="NCBI Taxonomy" id="1763509"/>
    <lineage>
        <taxon>Bacteria</taxon>
        <taxon>Bacillati</taxon>
        <taxon>Bacillota</taxon>
        <taxon>Clostridia</taxon>
        <taxon>Lachnospirales</taxon>
        <taxon>Lachnospiraceae</taxon>
        <taxon>Lachnotalea</taxon>
    </lineage>
</organism>
<sequence length="371" mass="41948">MYSMRIKIIRIERKKNSKLKKEEEKLMKICKTFFLVTVLLAVSSSNVFAMESEEQTVFHETTMEDSLEEEAEIFTMEDFNTNVSAELKAGMNSQVKKFTEMEALYATGTTYTPDQYEPNNNSGVATSGIKGKKIQANINTANDEDWYKIDVTQSDLDESQGLIAVILTDIPANYDYDLFILKIMSNGQMGQVSSEQTGNTSETIYLQGEPGTYYAVVDPKNGIDNNYSPQNYSFYFGGAYKNGSTGYMNLGMKFDFGTKNYGSNGPWLSPYQQVDLSSVSFIPDQALISKLYISDNSNGAYWIGFYKMVNGIEQMGNSSAPLDIAENQYLAKELYQIQGKITRSDGFIWEPQLRIDYIYPITIQNLRFISQ</sequence>
<dbReference type="RefSeq" id="WP_330410873.1">
    <property type="nucleotide sequence ID" value="NZ_NOKA02000030.1"/>
</dbReference>
<name>A0A318ERW9_9FIRM</name>
<dbReference type="SUPFAM" id="SSF89260">
    <property type="entry name" value="Collagen-binding domain"/>
    <property type="match status" value="1"/>
</dbReference>
<evidence type="ECO:0000313" key="2">
    <source>
        <dbReference type="Proteomes" id="UP000247523"/>
    </source>
</evidence>
<gene>
    <name evidence="1" type="ORF">C8E03_11563</name>
</gene>
<dbReference type="Gene3D" id="2.60.120.380">
    <property type="match status" value="1"/>
</dbReference>
<protein>
    <recommendedName>
        <fullName evidence="3">Peptidase C-terminal archaeal/bacterial domain-containing protein</fullName>
    </recommendedName>
</protein>
<proteinExistence type="predicted"/>
<dbReference type="Proteomes" id="UP000247523">
    <property type="component" value="Unassembled WGS sequence"/>
</dbReference>
<reference evidence="1 2" key="1">
    <citation type="submission" date="2018-05" db="EMBL/GenBank/DDBJ databases">
        <title>Genomic Encyclopedia of Type Strains, Phase IV (KMG-IV): sequencing the most valuable type-strain genomes for metagenomic binning, comparative biology and taxonomic classification.</title>
        <authorList>
            <person name="Goeker M."/>
        </authorList>
    </citation>
    <scope>NUCLEOTIDE SEQUENCE [LARGE SCALE GENOMIC DNA]</scope>
    <source>
        <strain evidence="1 2">DSM 28816</strain>
    </source>
</reference>
<comment type="caution">
    <text evidence="1">The sequence shown here is derived from an EMBL/GenBank/DDBJ whole genome shotgun (WGS) entry which is preliminary data.</text>
</comment>
<evidence type="ECO:0000313" key="1">
    <source>
        <dbReference type="EMBL" id="PXV85709.1"/>
    </source>
</evidence>
<accession>A0A318ERW9</accession>
<dbReference type="AlphaFoldDB" id="A0A318ERW9"/>
<evidence type="ECO:0008006" key="3">
    <source>
        <dbReference type="Google" id="ProtNLM"/>
    </source>
</evidence>
<dbReference type="EMBL" id="QICS01000015">
    <property type="protein sequence ID" value="PXV85709.1"/>
    <property type="molecule type" value="Genomic_DNA"/>
</dbReference>